<dbReference type="PANTHER" id="PTHR12110">
    <property type="entry name" value="HYDROXYPYRUVATE ISOMERASE"/>
    <property type="match status" value="1"/>
</dbReference>
<name>A0A1B8GSI3_9PEZI</name>
<dbReference type="Gene3D" id="3.20.20.150">
    <property type="entry name" value="Divalent-metal-dependent TIM barrel enzymes"/>
    <property type="match status" value="1"/>
</dbReference>
<evidence type="ECO:0000313" key="3">
    <source>
        <dbReference type="Proteomes" id="UP000091956"/>
    </source>
</evidence>
<evidence type="ECO:0000259" key="1">
    <source>
        <dbReference type="Pfam" id="PF01261"/>
    </source>
</evidence>
<keyword evidence="3" id="KW-1185">Reference proteome</keyword>
<proteinExistence type="predicted"/>
<dbReference type="STRING" id="342668.A0A1B8GSI3"/>
<dbReference type="InterPro" id="IPR036237">
    <property type="entry name" value="Xyl_isomerase-like_sf"/>
</dbReference>
<reference evidence="3" key="2">
    <citation type="journal article" date="2018" name="Nat. Commun.">
        <title>Extreme sensitivity to ultraviolet light in the fungal pathogen causing white-nose syndrome of bats.</title>
        <authorList>
            <person name="Palmer J.M."/>
            <person name="Drees K.P."/>
            <person name="Foster J.T."/>
            <person name="Lindner D.L."/>
        </authorList>
    </citation>
    <scope>NUCLEOTIDE SEQUENCE [LARGE SCALE GENOMIC DNA]</scope>
    <source>
        <strain evidence="3">UAMH 10579</strain>
    </source>
</reference>
<reference evidence="2 3" key="1">
    <citation type="submission" date="2016-03" db="EMBL/GenBank/DDBJ databases">
        <title>Comparative genomics of Pseudogymnoascus destructans, the fungus causing white-nose syndrome of bats.</title>
        <authorList>
            <person name="Palmer J.M."/>
            <person name="Drees K.P."/>
            <person name="Foster J.T."/>
            <person name="Lindner D.L."/>
        </authorList>
    </citation>
    <scope>NUCLEOTIDE SEQUENCE [LARGE SCALE GENOMIC DNA]</scope>
    <source>
        <strain evidence="2 3">UAMH 10579</strain>
    </source>
</reference>
<accession>A0A1B8GSI3</accession>
<dbReference type="Proteomes" id="UP000091956">
    <property type="component" value="Unassembled WGS sequence"/>
</dbReference>
<dbReference type="SUPFAM" id="SSF51658">
    <property type="entry name" value="Xylose isomerase-like"/>
    <property type="match status" value="1"/>
</dbReference>
<dbReference type="InterPro" id="IPR013022">
    <property type="entry name" value="Xyl_isomerase-like_TIM-brl"/>
</dbReference>
<protein>
    <recommendedName>
        <fullName evidence="1">Xylose isomerase-like TIM barrel domain-containing protein</fullName>
    </recommendedName>
</protein>
<dbReference type="Pfam" id="PF01261">
    <property type="entry name" value="AP_endonuc_2"/>
    <property type="match status" value="1"/>
</dbReference>
<dbReference type="OrthoDB" id="5360893at2759"/>
<dbReference type="GeneID" id="28836773"/>
<sequence length="349" mass="38712">MSGQDSSLSSIPFSIATVSVGYSSTPLHSKLYAIAQAGFTGIELAFDDLVSFANIHLLRDVEEDDYDGLSEAACEVHNLCAAQNLKIVVLQAFSNFEGWPEHSDERMAAFKKARGWIKIMKGLETDMLQVGSNDAPIPPLSRSRMDAVRDLKGLSDMLAEEGFKLAYEARSWATVSSTWKDGWQVVKAVDRTNCGLCLDTFQITAAEYADPTTANGLHGGVSPEELGKNFGDSLYDMSTTVPAEKVYLLQISDAWRPKAPLSAEMNEDTKLKSVWNYNYRPLPFEGGYFPVIEIARKVLDTGARSWWSVEAYDGGRDGKEEREPDLEMFTKKAFAGLTRLREECIHFGE</sequence>
<feature type="domain" description="Xylose isomerase-like TIM barrel" evidence="1">
    <location>
        <begin position="32"/>
        <end position="328"/>
    </location>
</feature>
<organism evidence="2 3">
    <name type="scientific">Pseudogymnoascus verrucosus</name>
    <dbReference type="NCBI Taxonomy" id="342668"/>
    <lineage>
        <taxon>Eukaryota</taxon>
        <taxon>Fungi</taxon>
        <taxon>Dikarya</taxon>
        <taxon>Ascomycota</taxon>
        <taxon>Pezizomycotina</taxon>
        <taxon>Leotiomycetes</taxon>
        <taxon>Thelebolales</taxon>
        <taxon>Thelebolaceae</taxon>
        <taxon>Pseudogymnoascus</taxon>
    </lineage>
</organism>
<dbReference type="EMBL" id="KV460215">
    <property type="protein sequence ID" value="OBT98781.1"/>
    <property type="molecule type" value="Genomic_DNA"/>
</dbReference>
<dbReference type="InterPro" id="IPR050312">
    <property type="entry name" value="IolE/XylAMocC-like"/>
</dbReference>
<dbReference type="RefSeq" id="XP_018132514.1">
    <property type="nucleotide sequence ID" value="XM_018272881.1"/>
</dbReference>
<evidence type="ECO:0000313" key="2">
    <source>
        <dbReference type="EMBL" id="OBT98781.1"/>
    </source>
</evidence>
<dbReference type="AlphaFoldDB" id="A0A1B8GSI3"/>
<gene>
    <name evidence="2" type="ORF">VE01_03387</name>
</gene>
<dbReference type="PANTHER" id="PTHR12110:SF56">
    <property type="entry name" value="DEHYDRATASE, PUTATIVE (AFU_ORTHOLOGUE AFUA_6G08740)-RELATED"/>
    <property type="match status" value="1"/>
</dbReference>